<dbReference type="AlphaFoldDB" id="T1GC35"/>
<dbReference type="HOGENOM" id="CLU_1770191_0_0_1"/>
<reference evidence="2" key="2">
    <citation type="submission" date="2015-06" db="UniProtKB">
        <authorList>
            <consortium name="EnsemblMetazoa"/>
        </authorList>
    </citation>
    <scope>IDENTIFICATION</scope>
</reference>
<evidence type="ECO:0000313" key="2">
    <source>
        <dbReference type="EnsemblMetazoa" id="MESCA000831-PA"/>
    </source>
</evidence>
<reference evidence="3" key="1">
    <citation type="submission" date="2013-02" db="EMBL/GenBank/DDBJ databases">
        <authorList>
            <person name="Hughes D."/>
        </authorList>
    </citation>
    <scope>NUCLEOTIDE SEQUENCE</scope>
    <source>
        <strain>Durham</strain>
        <strain evidence="3">NC isolate 2 -- Noor lab</strain>
    </source>
</reference>
<dbReference type="STRING" id="36166.T1GC35"/>
<dbReference type="Proteomes" id="UP000015102">
    <property type="component" value="Unassembled WGS sequence"/>
</dbReference>
<feature type="region of interest" description="Disordered" evidence="1">
    <location>
        <begin position="21"/>
        <end position="147"/>
    </location>
</feature>
<sequence>MFKPILPPRKPEDLDMLAAQLNELGISQQSQQQGQCAQPEAPPRSNRTSSQGLGNSKPTHSTNVPPNPLDSSDSDSEPDEPNERVRNDGTLLASDPPKPLICIRRLNNTSAHTAGGPPNRPLPPTPDDEDQNGERTLIMKRQLGTLQ</sequence>
<name>T1GC35_MEGSC</name>
<feature type="compositionally biased region" description="Polar residues" evidence="1">
    <location>
        <begin position="45"/>
        <end position="64"/>
    </location>
</feature>
<keyword evidence="3" id="KW-1185">Reference proteome</keyword>
<organism evidence="2 3">
    <name type="scientific">Megaselia scalaris</name>
    <name type="common">Humpbacked fly</name>
    <name type="synonym">Phora scalaris</name>
    <dbReference type="NCBI Taxonomy" id="36166"/>
    <lineage>
        <taxon>Eukaryota</taxon>
        <taxon>Metazoa</taxon>
        <taxon>Ecdysozoa</taxon>
        <taxon>Arthropoda</taxon>
        <taxon>Hexapoda</taxon>
        <taxon>Insecta</taxon>
        <taxon>Pterygota</taxon>
        <taxon>Neoptera</taxon>
        <taxon>Endopterygota</taxon>
        <taxon>Diptera</taxon>
        <taxon>Brachycera</taxon>
        <taxon>Muscomorpha</taxon>
        <taxon>Platypezoidea</taxon>
        <taxon>Phoridae</taxon>
        <taxon>Megaseliini</taxon>
        <taxon>Megaselia</taxon>
    </lineage>
</organism>
<accession>T1GC35</accession>
<dbReference type="EnsemblMetazoa" id="MESCA000831-RA">
    <property type="protein sequence ID" value="MESCA000831-PA"/>
    <property type="gene ID" value="MESCA000831"/>
</dbReference>
<proteinExistence type="predicted"/>
<dbReference type="EMBL" id="CAQQ02163971">
    <property type="status" value="NOT_ANNOTATED_CDS"/>
    <property type="molecule type" value="Genomic_DNA"/>
</dbReference>
<feature type="compositionally biased region" description="Low complexity" evidence="1">
    <location>
        <begin position="28"/>
        <end position="38"/>
    </location>
</feature>
<evidence type="ECO:0000256" key="1">
    <source>
        <dbReference type="SAM" id="MobiDB-lite"/>
    </source>
</evidence>
<evidence type="ECO:0000313" key="3">
    <source>
        <dbReference type="Proteomes" id="UP000015102"/>
    </source>
</evidence>
<protein>
    <submittedName>
        <fullName evidence="2">Uncharacterized protein</fullName>
    </submittedName>
</protein>